<accession>A0A1F4ZPQ9</accession>
<protein>
    <recommendedName>
        <fullName evidence="3">PAS domain-containing protein</fullName>
    </recommendedName>
</protein>
<dbReference type="SUPFAM" id="SSF55785">
    <property type="entry name" value="PYP-like sensor domain (PAS domain)"/>
    <property type="match status" value="1"/>
</dbReference>
<dbReference type="Proteomes" id="UP000176424">
    <property type="component" value="Unassembled WGS sequence"/>
</dbReference>
<dbReference type="Gene3D" id="3.30.450.20">
    <property type="entry name" value="PAS domain"/>
    <property type="match status" value="1"/>
</dbReference>
<evidence type="ECO:0000313" key="1">
    <source>
        <dbReference type="EMBL" id="OGD08352.1"/>
    </source>
</evidence>
<comment type="caution">
    <text evidence="1">The sequence shown here is derived from an EMBL/GenBank/DDBJ whole genome shotgun (WGS) entry which is preliminary data.</text>
</comment>
<proteinExistence type="predicted"/>
<reference evidence="1 2" key="1">
    <citation type="journal article" date="2016" name="Nat. Commun.">
        <title>Thousands of microbial genomes shed light on interconnected biogeochemical processes in an aquifer system.</title>
        <authorList>
            <person name="Anantharaman K."/>
            <person name="Brown C.T."/>
            <person name="Hug L.A."/>
            <person name="Sharon I."/>
            <person name="Castelle C.J."/>
            <person name="Probst A.J."/>
            <person name="Thomas B.C."/>
            <person name="Singh A."/>
            <person name="Wilkins M.J."/>
            <person name="Karaoz U."/>
            <person name="Brodie E.L."/>
            <person name="Williams K.H."/>
            <person name="Hubbard S.S."/>
            <person name="Banfield J.F."/>
        </authorList>
    </citation>
    <scope>NUCLEOTIDE SEQUENCE [LARGE SCALE GENOMIC DNA]</scope>
</reference>
<sequence length="118" mass="13618">MSDRVVQRALELLPGVGCIVDLYDMSFVWASEEVMKIFGYTKEEIMHIKCYETLDEKNQEQEWEKIMAERLEKGRGNTAVFVKNKAGKLMRLKMQHQIFGADGGMYMAAKEFEVEDVG</sequence>
<dbReference type="AlphaFoldDB" id="A0A1F4ZPQ9"/>
<name>A0A1F4ZPQ9_9BACT</name>
<dbReference type="InterPro" id="IPR000014">
    <property type="entry name" value="PAS"/>
</dbReference>
<dbReference type="STRING" id="1797263.A2397_03110"/>
<dbReference type="InterPro" id="IPR035965">
    <property type="entry name" value="PAS-like_dom_sf"/>
</dbReference>
<organism evidence="1 2">
    <name type="scientific">Candidatus Amesbacteria bacterium RIFOXYB1_FULL_44_23</name>
    <dbReference type="NCBI Taxonomy" id="1797263"/>
    <lineage>
        <taxon>Bacteria</taxon>
        <taxon>Candidatus Amesiibacteriota</taxon>
    </lineage>
</organism>
<gene>
    <name evidence="1" type="ORF">A2397_03110</name>
</gene>
<dbReference type="EMBL" id="MEXR01000059">
    <property type="protein sequence ID" value="OGD08352.1"/>
    <property type="molecule type" value="Genomic_DNA"/>
</dbReference>
<evidence type="ECO:0008006" key="3">
    <source>
        <dbReference type="Google" id="ProtNLM"/>
    </source>
</evidence>
<dbReference type="NCBIfam" id="TIGR00229">
    <property type="entry name" value="sensory_box"/>
    <property type="match status" value="1"/>
</dbReference>
<evidence type="ECO:0000313" key="2">
    <source>
        <dbReference type="Proteomes" id="UP000176424"/>
    </source>
</evidence>